<reference evidence="1" key="1">
    <citation type="submission" date="2014-09" db="EMBL/GenBank/DDBJ databases">
        <authorList>
            <person name="Magalhaes I.L.F."/>
            <person name="Oliveira U."/>
            <person name="Santos F.R."/>
            <person name="Vidigal T.H.D.A."/>
            <person name="Brescovit A.D."/>
            <person name="Santos A.J."/>
        </authorList>
    </citation>
    <scope>NUCLEOTIDE SEQUENCE</scope>
    <source>
        <tissue evidence="1">Shoot tissue taken approximately 20 cm above the soil surface</tissue>
    </source>
</reference>
<name>A0A0A9DRG3_ARUDO</name>
<dbReference type="EMBL" id="GBRH01211533">
    <property type="protein sequence ID" value="JAD86362.1"/>
    <property type="molecule type" value="Transcribed_RNA"/>
</dbReference>
<dbReference type="AlphaFoldDB" id="A0A0A9DRG3"/>
<evidence type="ECO:0000313" key="1">
    <source>
        <dbReference type="EMBL" id="JAD86362.1"/>
    </source>
</evidence>
<reference evidence="1" key="2">
    <citation type="journal article" date="2015" name="Data Brief">
        <title>Shoot transcriptome of the giant reed, Arundo donax.</title>
        <authorList>
            <person name="Barrero R.A."/>
            <person name="Guerrero F.D."/>
            <person name="Moolhuijzen P."/>
            <person name="Goolsby J.A."/>
            <person name="Tidwell J."/>
            <person name="Bellgard S.E."/>
            <person name="Bellgard M.I."/>
        </authorList>
    </citation>
    <scope>NUCLEOTIDE SEQUENCE</scope>
    <source>
        <tissue evidence="1">Shoot tissue taken approximately 20 cm above the soil surface</tissue>
    </source>
</reference>
<organism evidence="1">
    <name type="scientific">Arundo donax</name>
    <name type="common">Giant reed</name>
    <name type="synonym">Donax arundinaceus</name>
    <dbReference type="NCBI Taxonomy" id="35708"/>
    <lineage>
        <taxon>Eukaryota</taxon>
        <taxon>Viridiplantae</taxon>
        <taxon>Streptophyta</taxon>
        <taxon>Embryophyta</taxon>
        <taxon>Tracheophyta</taxon>
        <taxon>Spermatophyta</taxon>
        <taxon>Magnoliopsida</taxon>
        <taxon>Liliopsida</taxon>
        <taxon>Poales</taxon>
        <taxon>Poaceae</taxon>
        <taxon>PACMAD clade</taxon>
        <taxon>Arundinoideae</taxon>
        <taxon>Arundineae</taxon>
        <taxon>Arundo</taxon>
    </lineage>
</organism>
<proteinExistence type="predicted"/>
<sequence>MLQTPCPILRHDPGVIVDLEHRPDRHLGRDQDLRRCSCAGLSPTLALALTSPRPLCSVLAVSANQHSLLPSCYVRCLPSLSSSCCIFPFPILSCVVVAG</sequence>
<accession>A0A0A9DRG3</accession>
<protein>
    <submittedName>
        <fullName evidence="1">Uncharacterized protein</fullName>
    </submittedName>
</protein>